<feature type="compositionally biased region" description="Basic and acidic residues" evidence="2">
    <location>
        <begin position="842"/>
        <end position="861"/>
    </location>
</feature>
<dbReference type="Proteomes" id="UP001281761">
    <property type="component" value="Unassembled WGS sequence"/>
</dbReference>
<evidence type="ECO:0000256" key="1">
    <source>
        <dbReference type="SAM" id="Coils"/>
    </source>
</evidence>
<dbReference type="SMART" id="SM00327">
    <property type="entry name" value="VWA"/>
    <property type="match status" value="1"/>
</dbReference>
<keyword evidence="3" id="KW-0812">Transmembrane</keyword>
<feature type="compositionally biased region" description="Basic and acidic residues" evidence="2">
    <location>
        <begin position="1055"/>
        <end position="1074"/>
    </location>
</feature>
<keyword evidence="6" id="KW-1185">Reference proteome</keyword>
<accession>A0ABQ9X253</accession>
<protein>
    <recommendedName>
        <fullName evidence="4">VWFA domain-containing protein</fullName>
    </recommendedName>
</protein>
<feature type="coiled-coil region" evidence="1">
    <location>
        <begin position="593"/>
        <end position="627"/>
    </location>
</feature>
<feature type="transmembrane region" description="Helical" evidence="3">
    <location>
        <begin position="1193"/>
        <end position="1217"/>
    </location>
</feature>
<dbReference type="InterPro" id="IPR002035">
    <property type="entry name" value="VWF_A"/>
</dbReference>
<feature type="region of interest" description="Disordered" evidence="2">
    <location>
        <begin position="343"/>
        <end position="366"/>
    </location>
</feature>
<feature type="compositionally biased region" description="Polar residues" evidence="2">
    <location>
        <begin position="884"/>
        <end position="899"/>
    </location>
</feature>
<feature type="compositionally biased region" description="Acidic residues" evidence="2">
    <location>
        <begin position="1075"/>
        <end position="1089"/>
    </location>
</feature>
<feature type="compositionally biased region" description="Basic residues" evidence="2">
    <location>
        <begin position="862"/>
        <end position="874"/>
    </location>
</feature>
<keyword evidence="3" id="KW-0472">Membrane</keyword>
<feature type="compositionally biased region" description="Basic residues" evidence="2">
    <location>
        <begin position="317"/>
        <end position="327"/>
    </location>
</feature>
<organism evidence="5 6">
    <name type="scientific">Blattamonas nauphoetae</name>
    <dbReference type="NCBI Taxonomy" id="2049346"/>
    <lineage>
        <taxon>Eukaryota</taxon>
        <taxon>Metamonada</taxon>
        <taxon>Preaxostyla</taxon>
        <taxon>Oxymonadida</taxon>
        <taxon>Blattamonas</taxon>
    </lineage>
</organism>
<sequence>MIQPDHSDADDIDPLSTPSLEGHFGSVSTKLGRVSSKDDGTGFKDVLACTIHAQEYENIDEERAPMDFICLVDTSKSMTGGFSLQAKNKLDQVMHCFQHLLSYLGPNDRFCVYLFAMKCEQLFPLQPMTRTTRQLVSSELSKHIAHPDGGTDLLGGLRAALEHLAECHENEDTSERTATIWIFSDGIDQVNRTKVSGSTERVSNVQTLDNRSLETKIKDLVASYEDRIPGGFSVNTFGFGDEHDDFIMSRMADLGHGTYAAVNGKLDAKSQERKFVQYFADCLNRRLTVVVKQVKMKIEVDGCTVERVIKDSARSRSTTRGKRKASKSKSTERLVVSETVSLNSTAHSERYDESKKEVDQPTSETSVSLGEFYSGMTHTEFFYVGNETESVTGTVSIDYLDLVNGGEQKTLVQPFDLKRDGRPFSANLLSNLRVTQQMASELKSKRASTSPMKKKSKALTNYSMMRTGAGKYGTKSLTAKTKNTTKVMSRSFNAQELEDWGGAKSFSQGTTNLMKNPEFRATVTASLEKVLVSIAAEQSDRMQQMVGVIETKMREETTEGVFGEGGICEMIRAEWMNEWMLWKQEMHVASTRAMTAAEKIEDELKRIQQLRELLEEEEMNRMSAEEYDEDEQYRPRTFHGNTQTFNFISSGMDIHTPATGSATPFINTFSPRRRHTHSRAESNDINDGASRWTRPNSSARTYWKKGKNANSDEIDVEDDEMTPHKQRLYPQNGQPQTHTVFPSESEMDDDLADIGTLIMAETTLQETQKRLRLQEEGWTNNLKTRQVKIQKLAEEEEAAEKECEEIEKRKEERKAVVSQMVEKEKQEIADFRAEDEAFLKRQKERQEKEERMRKKEEEEQKKAKKRRAAIRRGKATTTKKGDTTKNLNSNVTKTNQTTKDSAEQEDDEDQSGKTIKKATLTPRHASRVRQLEEAGDDSKEEEEEGGGDENAPISQGARQSINYRRAMAEYIRDTYADDEEDNNADTTVGGRGFTTSQQNQSGKLGTDSSGNNETTANLGGTSGTTRRRGAGGTTDSPTGQALDSENEEDEEEEMLERPHAKTVSRKTERTRADNSEELAENEDSEDEQSDNEKVGGEEGEGGDVTQNHTVVRSPPQKARKVTSNTKEQAANDVGLDSVFLQTQIPTENKAVIERAHAAEMEEDESIVGYVEDSDSSFLFRCFDKCRYSTSASVFLLIVGIILFVLFVFVSVVGMTLLCGGKFMSFFPVLGPLASSGIFRIGKVDDSKASLSVWTAPDTTPSLLFAVGPTPSPNTTMSALSRRTRNSEDRHLFEIGESDVFAQSLSSQSTETSDFHVLSSSGTEAISANETGLNVTVPAVLKSDLNVTGRLTLETDVSLARGKYFPSFFALTTRGNSTRLFAERFDSQRTLILNVLAGLGDTAMMCPYLVKNTTVASAGSCKSLVDFEVVPSATVGEYSINIILDKGDVTTGLETPLTVSVSAFFDEPALEIQFYDAIGNPI</sequence>
<keyword evidence="1" id="KW-0175">Coiled coil</keyword>
<feature type="compositionally biased region" description="Acidic residues" evidence="2">
    <location>
        <begin position="1044"/>
        <end position="1054"/>
    </location>
</feature>
<dbReference type="EMBL" id="JARBJD010000245">
    <property type="protein sequence ID" value="KAK2945860.1"/>
    <property type="molecule type" value="Genomic_DNA"/>
</dbReference>
<evidence type="ECO:0000313" key="6">
    <source>
        <dbReference type="Proteomes" id="UP001281761"/>
    </source>
</evidence>
<dbReference type="InterPro" id="IPR036465">
    <property type="entry name" value="vWFA_dom_sf"/>
</dbReference>
<feature type="region of interest" description="Disordered" evidence="2">
    <location>
        <begin position="974"/>
        <end position="1127"/>
    </location>
</feature>
<feature type="region of interest" description="Disordered" evidence="2">
    <location>
        <begin position="842"/>
        <end position="960"/>
    </location>
</feature>
<keyword evidence="3" id="KW-1133">Transmembrane helix</keyword>
<feature type="compositionally biased region" description="Acidic residues" evidence="2">
    <location>
        <begin position="933"/>
        <end position="947"/>
    </location>
</feature>
<feature type="domain" description="VWFA" evidence="4">
    <location>
        <begin position="67"/>
        <end position="294"/>
    </location>
</feature>
<evidence type="ECO:0000313" key="5">
    <source>
        <dbReference type="EMBL" id="KAK2945860.1"/>
    </source>
</evidence>
<gene>
    <name evidence="5" type="ORF">BLNAU_19228</name>
</gene>
<dbReference type="Gene3D" id="3.40.50.410">
    <property type="entry name" value="von Willebrand factor, type A domain"/>
    <property type="match status" value="1"/>
</dbReference>
<comment type="caution">
    <text evidence="5">The sequence shown here is derived from an EMBL/GenBank/DDBJ whole genome shotgun (WGS) entry which is preliminary data.</text>
</comment>
<dbReference type="SUPFAM" id="SSF53300">
    <property type="entry name" value="vWA-like"/>
    <property type="match status" value="1"/>
</dbReference>
<evidence type="ECO:0000256" key="3">
    <source>
        <dbReference type="SAM" id="Phobius"/>
    </source>
</evidence>
<evidence type="ECO:0000256" key="2">
    <source>
        <dbReference type="SAM" id="MobiDB-lite"/>
    </source>
</evidence>
<reference evidence="5 6" key="1">
    <citation type="journal article" date="2022" name="bioRxiv">
        <title>Genomics of Preaxostyla Flagellates Illuminates Evolutionary Transitions and the Path Towards Mitochondrial Loss.</title>
        <authorList>
            <person name="Novak L.V.F."/>
            <person name="Treitli S.C."/>
            <person name="Pyrih J."/>
            <person name="Halakuc P."/>
            <person name="Pipaliya S.V."/>
            <person name="Vacek V."/>
            <person name="Brzon O."/>
            <person name="Soukal P."/>
            <person name="Eme L."/>
            <person name="Dacks J.B."/>
            <person name="Karnkowska A."/>
            <person name="Elias M."/>
            <person name="Hampl V."/>
        </authorList>
    </citation>
    <scope>NUCLEOTIDE SEQUENCE [LARGE SCALE GENOMIC DNA]</scope>
    <source>
        <strain evidence="5">NAU3</strain>
        <tissue evidence="5">Gut</tissue>
    </source>
</reference>
<feature type="region of interest" description="Disordered" evidence="2">
    <location>
        <begin position="1"/>
        <end position="24"/>
    </location>
</feature>
<feature type="region of interest" description="Disordered" evidence="2">
    <location>
        <begin position="672"/>
        <end position="696"/>
    </location>
</feature>
<feature type="compositionally biased region" description="Basic and acidic residues" evidence="2">
    <location>
        <begin position="347"/>
        <end position="359"/>
    </location>
</feature>
<feature type="region of interest" description="Disordered" evidence="2">
    <location>
        <begin position="313"/>
        <end position="332"/>
    </location>
</feature>
<feature type="compositionally biased region" description="Polar residues" evidence="2">
    <location>
        <begin position="993"/>
        <end position="1018"/>
    </location>
</feature>
<dbReference type="PROSITE" id="PS50234">
    <property type="entry name" value="VWFA"/>
    <property type="match status" value="1"/>
</dbReference>
<proteinExistence type="predicted"/>
<evidence type="ECO:0000259" key="4">
    <source>
        <dbReference type="PROSITE" id="PS50234"/>
    </source>
</evidence>
<name>A0ABQ9X253_9EUKA</name>
<dbReference type="Pfam" id="PF13519">
    <property type="entry name" value="VWA_2"/>
    <property type="match status" value="1"/>
</dbReference>